<gene>
    <name evidence="11" type="ORF">NQ318_022870</name>
</gene>
<evidence type="ECO:0000256" key="2">
    <source>
        <dbReference type="ARBA" id="ARBA00022475"/>
    </source>
</evidence>
<evidence type="ECO:0000256" key="8">
    <source>
        <dbReference type="ARBA" id="ARBA00023170"/>
    </source>
</evidence>
<dbReference type="GO" id="GO:0005886">
    <property type="term" value="C:plasma membrane"/>
    <property type="evidence" value="ECO:0007669"/>
    <property type="project" value="UniProtKB-SubCell"/>
</dbReference>
<feature type="transmembrane region" description="Helical" evidence="10">
    <location>
        <begin position="77"/>
        <end position="97"/>
    </location>
</feature>
<keyword evidence="2" id="KW-1003">Cell membrane</keyword>
<evidence type="ECO:0000256" key="9">
    <source>
        <dbReference type="ARBA" id="ARBA00023224"/>
    </source>
</evidence>
<evidence type="ECO:0000256" key="5">
    <source>
        <dbReference type="ARBA" id="ARBA00022725"/>
    </source>
</evidence>
<evidence type="ECO:0000256" key="6">
    <source>
        <dbReference type="ARBA" id="ARBA00022989"/>
    </source>
</evidence>
<evidence type="ECO:0000313" key="12">
    <source>
        <dbReference type="Proteomes" id="UP001162162"/>
    </source>
</evidence>
<feature type="transmembrane region" description="Helical" evidence="10">
    <location>
        <begin position="187"/>
        <end position="211"/>
    </location>
</feature>
<evidence type="ECO:0000256" key="3">
    <source>
        <dbReference type="ARBA" id="ARBA00022606"/>
    </source>
</evidence>
<reference evidence="11" key="1">
    <citation type="journal article" date="2023" name="Insect Mol. Biol.">
        <title>Genome sequencing provides insights into the evolution of gene families encoding plant cell wall-degrading enzymes in longhorned beetles.</title>
        <authorList>
            <person name="Shin N.R."/>
            <person name="Okamura Y."/>
            <person name="Kirsch R."/>
            <person name="Pauchet Y."/>
        </authorList>
    </citation>
    <scope>NUCLEOTIDE SEQUENCE</scope>
    <source>
        <strain evidence="11">AMC_N1</strain>
    </source>
</reference>
<keyword evidence="4 10" id="KW-0812">Transmembrane</keyword>
<comment type="subcellular location">
    <subcellularLocation>
        <location evidence="1">Cell membrane</location>
        <topology evidence="1">Multi-pass membrane protein</topology>
    </subcellularLocation>
</comment>
<dbReference type="PANTHER" id="PTHR21137:SF35">
    <property type="entry name" value="ODORANT RECEPTOR 19A-RELATED"/>
    <property type="match status" value="1"/>
</dbReference>
<evidence type="ECO:0000256" key="4">
    <source>
        <dbReference type="ARBA" id="ARBA00022692"/>
    </source>
</evidence>
<keyword evidence="7 10" id="KW-0472">Membrane</keyword>
<dbReference type="GO" id="GO:0007165">
    <property type="term" value="P:signal transduction"/>
    <property type="evidence" value="ECO:0007669"/>
    <property type="project" value="UniProtKB-KW"/>
</dbReference>
<comment type="caution">
    <text evidence="11">The sequence shown here is derived from an EMBL/GenBank/DDBJ whole genome shotgun (WGS) entry which is preliminary data.</text>
</comment>
<dbReference type="AlphaFoldDB" id="A0AAV8XID9"/>
<dbReference type="GO" id="GO:0004984">
    <property type="term" value="F:olfactory receptor activity"/>
    <property type="evidence" value="ECO:0007669"/>
    <property type="project" value="InterPro"/>
</dbReference>
<sequence>MDDKSQEIVCLITTLNILRAYKVFPKKGEELNPGNDFYIKYVVGCLLASVILVGSAMHLVHTVLIKEYNHIDLDLSYVLSMTSGFLLFILFSANTTVATKMYMFLSDFEQFGKPPKFDRFNNILNKLSKCHFLYLCTTSSMFSMGSNIFKSGQCRKDNLEFGYKEVCGLVTNTWLPFDIDYFPMKQIYVVLQFISIYYVYMLSGTITFMVMETVLHIGVRLDHVKELFIEAINDSNVEERRKKFNFTVRYHDRVLQ</sequence>
<protein>
    <submittedName>
        <fullName evidence="11">Uncharacterized protein</fullName>
    </submittedName>
</protein>
<accession>A0AAV8XID9</accession>
<keyword evidence="6 10" id="KW-1133">Transmembrane helix</keyword>
<organism evidence="11 12">
    <name type="scientific">Aromia moschata</name>
    <dbReference type="NCBI Taxonomy" id="1265417"/>
    <lineage>
        <taxon>Eukaryota</taxon>
        <taxon>Metazoa</taxon>
        <taxon>Ecdysozoa</taxon>
        <taxon>Arthropoda</taxon>
        <taxon>Hexapoda</taxon>
        <taxon>Insecta</taxon>
        <taxon>Pterygota</taxon>
        <taxon>Neoptera</taxon>
        <taxon>Endopterygota</taxon>
        <taxon>Coleoptera</taxon>
        <taxon>Polyphaga</taxon>
        <taxon>Cucujiformia</taxon>
        <taxon>Chrysomeloidea</taxon>
        <taxon>Cerambycidae</taxon>
        <taxon>Cerambycinae</taxon>
        <taxon>Callichromatini</taxon>
        <taxon>Aromia</taxon>
    </lineage>
</organism>
<dbReference type="EMBL" id="JAPWTK010000561">
    <property type="protein sequence ID" value="KAJ8938372.1"/>
    <property type="molecule type" value="Genomic_DNA"/>
</dbReference>
<dbReference type="PANTHER" id="PTHR21137">
    <property type="entry name" value="ODORANT RECEPTOR"/>
    <property type="match status" value="1"/>
</dbReference>
<keyword evidence="8" id="KW-0675">Receptor</keyword>
<feature type="transmembrane region" description="Helical" evidence="10">
    <location>
        <begin position="41"/>
        <end position="65"/>
    </location>
</feature>
<keyword evidence="9" id="KW-0807">Transducer</keyword>
<keyword evidence="12" id="KW-1185">Reference proteome</keyword>
<evidence type="ECO:0000256" key="1">
    <source>
        <dbReference type="ARBA" id="ARBA00004651"/>
    </source>
</evidence>
<dbReference type="GO" id="GO:0005549">
    <property type="term" value="F:odorant binding"/>
    <property type="evidence" value="ECO:0007669"/>
    <property type="project" value="InterPro"/>
</dbReference>
<keyword evidence="3" id="KW-0716">Sensory transduction</keyword>
<evidence type="ECO:0000256" key="10">
    <source>
        <dbReference type="SAM" id="Phobius"/>
    </source>
</evidence>
<evidence type="ECO:0000256" key="7">
    <source>
        <dbReference type="ARBA" id="ARBA00023136"/>
    </source>
</evidence>
<keyword evidence="5" id="KW-0552">Olfaction</keyword>
<proteinExistence type="predicted"/>
<dbReference type="Proteomes" id="UP001162162">
    <property type="component" value="Unassembled WGS sequence"/>
</dbReference>
<evidence type="ECO:0000313" key="11">
    <source>
        <dbReference type="EMBL" id="KAJ8938372.1"/>
    </source>
</evidence>
<name>A0AAV8XID9_9CUCU</name>
<dbReference type="InterPro" id="IPR004117">
    <property type="entry name" value="7tm6_olfct_rcpt"/>
</dbReference>